<evidence type="ECO:0000256" key="8">
    <source>
        <dbReference type="ARBA" id="ARBA00022975"/>
    </source>
</evidence>
<dbReference type="PANTHER" id="PTHR43418">
    <property type="entry name" value="MULTIFUNCTIONAL TRYPTOPHAN BIOSYNTHESIS PROTEIN-RELATED"/>
    <property type="match status" value="1"/>
</dbReference>
<dbReference type="Gene3D" id="3.40.50.880">
    <property type="match status" value="1"/>
</dbReference>
<evidence type="ECO:0000256" key="1">
    <source>
        <dbReference type="ARBA" id="ARBA00005077"/>
    </source>
</evidence>
<dbReference type="InterPro" id="IPR017926">
    <property type="entry name" value="GATASE"/>
</dbReference>
<dbReference type="PRINTS" id="PR00097">
    <property type="entry name" value="ANTSNTHASEII"/>
</dbReference>
<feature type="binding site" evidence="10">
    <location>
        <position position="255"/>
    </location>
    <ligand>
        <name>L-glutamine</name>
        <dbReference type="ChEBI" id="CHEBI:58359"/>
    </ligand>
</feature>
<feature type="active site" description="Nucleophile" evidence="10">
    <location>
        <position position="284"/>
    </location>
</feature>
<keyword evidence="13" id="KW-1185">Reference proteome</keyword>
<dbReference type="EMBL" id="JAEUAK010000009">
    <property type="protein sequence ID" value="MBW9055022.1"/>
    <property type="molecule type" value="Genomic_DNA"/>
</dbReference>
<dbReference type="InterPro" id="IPR035686">
    <property type="entry name" value="CPSase_GATase1"/>
</dbReference>
<feature type="binding site" evidence="10">
    <location>
        <position position="285"/>
    </location>
    <ligand>
        <name>L-glutamine</name>
        <dbReference type="ChEBI" id="CHEBI:58359"/>
    </ligand>
</feature>
<dbReference type="PANTHER" id="PTHR43418:SF7">
    <property type="entry name" value="CARBAMOYL-PHOSPHATE SYNTHASE SMALL CHAIN"/>
    <property type="match status" value="1"/>
</dbReference>
<feature type="binding site" evidence="10">
    <location>
        <position position="288"/>
    </location>
    <ligand>
        <name>L-glutamine</name>
        <dbReference type="ChEBI" id="CHEBI:58359"/>
    </ligand>
</feature>
<evidence type="ECO:0000256" key="6">
    <source>
        <dbReference type="ARBA" id="ARBA00022840"/>
    </source>
</evidence>
<reference evidence="12 13" key="1">
    <citation type="journal article" date="2021" name="MBio">
        <title>Poor Competitiveness of Bradyrhizobium in Pigeon Pea Root Colonization in Indian Soils.</title>
        <authorList>
            <person name="Chalasani D."/>
            <person name="Basu A."/>
            <person name="Pullabhotla S.V.S.R.N."/>
            <person name="Jorrin B."/>
            <person name="Neal A.L."/>
            <person name="Poole P.S."/>
            <person name="Podile A.R."/>
            <person name="Tkacz A."/>
        </authorList>
    </citation>
    <scope>NUCLEOTIDE SEQUENCE [LARGE SCALE GENOMIC DNA]</scope>
    <source>
        <strain evidence="12 13">HU56</strain>
    </source>
</reference>
<evidence type="ECO:0000313" key="12">
    <source>
        <dbReference type="EMBL" id="MBW9055022.1"/>
    </source>
</evidence>
<evidence type="ECO:0000313" key="13">
    <source>
        <dbReference type="Proteomes" id="UP000717752"/>
    </source>
</evidence>
<dbReference type="EC" id="6.3.5.5" evidence="10"/>
<feature type="active site" evidence="10">
    <location>
        <position position="370"/>
    </location>
</feature>
<dbReference type="RefSeq" id="WP_220336564.1">
    <property type="nucleotide sequence ID" value="NZ_JAEUAK010000009.1"/>
</dbReference>
<dbReference type="InterPro" id="IPR006274">
    <property type="entry name" value="CarbamoylP_synth_ssu"/>
</dbReference>
<keyword evidence="4 10" id="KW-0436">Ligase</keyword>
<comment type="pathway">
    <text evidence="1 10">Amino-acid biosynthesis; L-arginine biosynthesis; carbamoyl phosphate from bicarbonate: step 1/1.</text>
</comment>
<gene>
    <name evidence="10 12" type="primary">carA</name>
    <name evidence="12" type="ORF">JNB85_21710</name>
</gene>
<feature type="binding site" evidence="10">
    <location>
        <position position="257"/>
    </location>
    <ligand>
        <name>L-glutamine</name>
        <dbReference type="ChEBI" id="CHEBI:58359"/>
    </ligand>
</feature>
<sequence length="401" mass="43033">MTATAPWTTEKPTALLVLADGTVIEGKGIGATGKVQAEAVFNTALTGYEEILTDPSYLGQIVTFTFPHIGNIGTNEEDIEDLTPAARHGAVGVIFKADITEPSNYRAAKHLDAWLKARGIIGLCGIDTRALTAWIRENGSPNAVIAHDPTGNFDVEALKAEAKAWSGLEGLDLAKIASSGQSSQWSQTPWVWNEGYGELSASDSKYHVVCLDYGVKRNILRLFAGLDCKVTVMPATTSAEDVLALQPDGIFLSNGPGDPAATGEYAVPVIKELISTDIPVFGICLGHQMLGLALGARTEKMHQGHHGANHPVKDHTTGKVEIVSMNHGFAVDTKSLPEGVEETHVSLFDGTNCGLRVLNKPVFSVQHHPEASPGPQDSHYLFRRFVNMVREKKGEPALAER</sequence>
<evidence type="ECO:0000259" key="11">
    <source>
        <dbReference type="SMART" id="SM01097"/>
    </source>
</evidence>
<feature type="active site" evidence="10">
    <location>
        <position position="368"/>
    </location>
</feature>
<dbReference type="Pfam" id="PF00117">
    <property type="entry name" value="GATase"/>
    <property type="match status" value="1"/>
</dbReference>
<evidence type="ECO:0000256" key="7">
    <source>
        <dbReference type="ARBA" id="ARBA00022962"/>
    </source>
</evidence>
<dbReference type="InterPro" id="IPR029062">
    <property type="entry name" value="Class_I_gatase-like"/>
</dbReference>
<dbReference type="NCBIfam" id="TIGR01368">
    <property type="entry name" value="CPSaseIIsmall"/>
    <property type="match status" value="1"/>
</dbReference>
<evidence type="ECO:0000256" key="4">
    <source>
        <dbReference type="ARBA" id="ARBA00022598"/>
    </source>
</evidence>
<dbReference type="CDD" id="cd01744">
    <property type="entry name" value="GATase1_CPSase"/>
    <property type="match status" value="1"/>
</dbReference>
<comment type="caution">
    <text evidence="12">The sequence shown here is derived from an EMBL/GenBank/DDBJ whole genome shotgun (WGS) entry which is preliminary data.</text>
</comment>
<evidence type="ECO:0000256" key="2">
    <source>
        <dbReference type="ARBA" id="ARBA00007800"/>
    </source>
</evidence>
<keyword evidence="3 10" id="KW-0055">Arginine biosynthesis</keyword>
<dbReference type="InterPro" id="IPR050472">
    <property type="entry name" value="Anth_synth/Amidotransfase"/>
</dbReference>
<evidence type="ECO:0000256" key="3">
    <source>
        <dbReference type="ARBA" id="ARBA00022571"/>
    </source>
</evidence>
<keyword evidence="7 10" id="KW-0315">Glutamine amidotransferase</keyword>
<dbReference type="NCBIfam" id="NF009475">
    <property type="entry name" value="PRK12838.1"/>
    <property type="match status" value="1"/>
</dbReference>
<dbReference type="GO" id="GO:0004088">
    <property type="term" value="F:carbamoyl-phosphate synthase (glutamine-hydrolyzing) activity"/>
    <property type="evidence" value="ECO:0007669"/>
    <property type="project" value="UniProtKB-EC"/>
</dbReference>
<evidence type="ECO:0000256" key="5">
    <source>
        <dbReference type="ARBA" id="ARBA00022741"/>
    </source>
</evidence>
<comment type="function">
    <text evidence="10">Small subunit of the glutamine-dependent carbamoyl phosphate synthetase (CPSase). CPSase catalyzes the formation of carbamoyl phosphate from the ammonia moiety of glutamine, carbonate, and phosphate donated by ATP, constituting the first step of 2 biosynthetic pathways, one leading to arginine and/or urea and the other to pyrimidine nucleotides. The small subunit (glutamine amidotransferase) binds and cleaves glutamine to supply the large subunit with the substrate ammonia.</text>
</comment>
<dbReference type="PROSITE" id="PS51273">
    <property type="entry name" value="GATASE_TYPE_1"/>
    <property type="match status" value="1"/>
</dbReference>
<dbReference type="SUPFAM" id="SSF52317">
    <property type="entry name" value="Class I glutamine amidotransferase-like"/>
    <property type="match status" value="1"/>
</dbReference>
<feature type="domain" description="Carbamoyl-phosphate synthase small subunit N-terminal" evidence="11">
    <location>
        <begin position="12"/>
        <end position="146"/>
    </location>
</feature>
<evidence type="ECO:0000256" key="9">
    <source>
        <dbReference type="ARBA" id="ARBA00048816"/>
    </source>
</evidence>
<organism evidence="12 13">
    <name type="scientific">Rhizobium mesosinicum</name>
    <dbReference type="NCBI Taxonomy" id="335017"/>
    <lineage>
        <taxon>Bacteria</taxon>
        <taxon>Pseudomonadati</taxon>
        <taxon>Pseudomonadota</taxon>
        <taxon>Alphaproteobacteria</taxon>
        <taxon>Hyphomicrobiales</taxon>
        <taxon>Rhizobiaceae</taxon>
        <taxon>Rhizobium/Agrobacterium group</taxon>
        <taxon>Rhizobium</taxon>
    </lineage>
</organism>
<comment type="similarity">
    <text evidence="2 10">Belongs to the CarA family.</text>
</comment>
<dbReference type="InterPro" id="IPR002474">
    <property type="entry name" value="CarbamoylP_synth_ssu_N"/>
</dbReference>
<keyword evidence="5 10" id="KW-0547">Nucleotide-binding</keyword>
<comment type="catalytic activity">
    <reaction evidence="9 10">
        <text>hydrogencarbonate + L-glutamine + 2 ATP + H2O = carbamoyl phosphate + L-glutamate + 2 ADP + phosphate + 2 H(+)</text>
        <dbReference type="Rhea" id="RHEA:18633"/>
        <dbReference type="ChEBI" id="CHEBI:15377"/>
        <dbReference type="ChEBI" id="CHEBI:15378"/>
        <dbReference type="ChEBI" id="CHEBI:17544"/>
        <dbReference type="ChEBI" id="CHEBI:29985"/>
        <dbReference type="ChEBI" id="CHEBI:30616"/>
        <dbReference type="ChEBI" id="CHEBI:43474"/>
        <dbReference type="ChEBI" id="CHEBI:58228"/>
        <dbReference type="ChEBI" id="CHEBI:58359"/>
        <dbReference type="ChEBI" id="CHEBI:456216"/>
        <dbReference type="EC" id="6.3.5.5"/>
    </reaction>
</comment>
<dbReference type="InterPro" id="IPR036480">
    <property type="entry name" value="CarbP_synth_ssu_N_sf"/>
</dbReference>
<feature type="binding site" evidence="10">
    <location>
        <position position="56"/>
    </location>
    <ligand>
        <name>L-glutamine</name>
        <dbReference type="ChEBI" id="CHEBI:58359"/>
    </ligand>
</feature>
<proteinExistence type="inferred from homology"/>
<accession>A0ABS7GYV5</accession>
<dbReference type="SMART" id="SM01097">
    <property type="entry name" value="CPSase_sm_chain"/>
    <property type="match status" value="1"/>
</dbReference>
<feature type="region of interest" description="CPSase" evidence="10">
    <location>
        <begin position="1"/>
        <end position="206"/>
    </location>
</feature>
<dbReference type="SUPFAM" id="SSF52021">
    <property type="entry name" value="Carbamoyl phosphate synthetase, small subunit N-terminal domain"/>
    <property type="match status" value="1"/>
</dbReference>
<comment type="catalytic activity">
    <reaction evidence="10">
        <text>L-glutamine + H2O = L-glutamate + NH4(+)</text>
        <dbReference type="Rhea" id="RHEA:15889"/>
        <dbReference type="ChEBI" id="CHEBI:15377"/>
        <dbReference type="ChEBI" id="CHEBI:28938"/>
        <dbReference type="ChEBI" id="CHEBI:29985"/>
        <dbReference type="ChEBI" id="CHEBI:58359"/>
    </reaction>
</comment>
<keyword evidence="6 10" id="KW-0067">ATP-binding</keyword>
<feature type="binding site" evidence="10">
    <location>
        <position position="328"/>
    </location>
    <ligand>
        <name>L-glutamine</name>
        <dbReference type="ChEBI" id="CHEBI:58359"/>
    </ligand>
</feature>
<dbReference type="Proteomes" id="UP000717752">
    <property type="component" value="Unassembled WGS sequence"/>
</dbReference>
<dbReference type="Gene3D" id="3.50.30.20">
    <property type="entry name" value="Carbamoyl-phosphate synthase small subunit, N-terminal domain"/>
    <property type="match status" value="1"/>
</dbReference>
<protein>
    <recommendedName>
        <fullName evidence="10">Carbamoyl phosphate synthase small chain</fullName>
        <ecNumber evidence="10">6.3.5.5</ecNumber>
    </recommendedName>
    <alternativeName>
        <fullName evidence="10">Carbamoyl phosphate synthetase glutamine chain</fullName>
    </alternativeName>
</protein>
<keyword evidence="10" id="KW-0028">Amino-acid biosynthesis</keyword>
<evidence type="ECO:0000256" key="10">
    <source>
        <dbReference type="HAMAP-Rule" id="MF_01209"/>
    </source>
</evidence>
<comment type="pathway">
    <text evidence="10">Pyrimidine metabolism; UMP biosynthesis via de novo pathway; (S)-dihydroorotate from bicarbonate: step 1/3.</text>
</comment>
<dbReference type="Pfam" id="PF00988">
    <property type="entry name" value="CPSase_sm_chain"/>
    <property type="match status" value="1"/>
</dbReference>
<dbReference type="PRINTS" id="PR00096">
    <property type="entry name" value="GATASE"/>
</dbReference>
<dbReference type="HAMAP" id="MF_01209">
    <property type="entry name" value="CPSase_S_chain"/>
    <property type="match status" value="1"/>
</dbReference>
<keyword evidence="8 10" id="KW-0665">Pyrimidine biosynthesis</keyword>
<feature type="binding site" evidence="10">
    <location>
        <position position="329"/>
    </location>
    <ligand>
        <name>L-glutamine</name>
        <dbReference type="ChEBI" id="CHEBI:58359"/>
    </ligand>
</feature>
<comment type="subunit">
    <text evidence="10">Composed of two chains; the small (or glutamine) chain promotes the hydrolysis of glutamine to ammonia, which is used by the large (or ammonia) chain to synthesize carbamoyl phosphate. Tetramer of heterodimers (alpha,beta)4.</text>
</comment>
<name>A0ABS7GYV5_9HYPH</name>
<dbReference type="PRINTS" id="PR00099">
    <property type="entry name" value="CPSGATASE"/>
</dbReference>
<feature type="binding site" evidence="10">
    <location>
        <position position="326"/>
    </location>
    <ligand>
        <name>L-glutamine</name>
        <dbReference type="ChEBI" id="CHEBI:58359"/>
    </ligand>
</feature>